<keyword evidence="12" id="KW-1185">Reference proteome</keyword>
<dbReference type="PANTHER" id="PTHR15592">
    <property type="entry name" value="MATRIN 3/NUCLEAR PROTEIN 220-RELATED"/>
    <property type="match status" value="1"/>
</dbReference>
<keyword evidence="5" id="KW-0007">Acetylation</keyword>
<keyword evidence="6" id="KW-0539">Nucleus</keyword>
<comment type="subcellular location">
    <subcellularLocation>
        <location evidence="1">Nucleus</location>
    </subcellularLocation>
</comment>
<dbReference type="InterPro" id="IPR012677">
    <property type="entry name" value="Nucleotide-bd_a/b_plait_sf"/>
</dbReference>
<dbReference type="Pfam" id="PF00076">
    <property type="entry name" value="RRM_1"/>
    <property type="match status" value="2"/>
</dbReference>
<feature type="compositionally biased region" description="Low complexity" evidence="9">
    <location>
        <begin position="359"/>
        <end position="372"/>
    </location>
</feature>
<dbReference type="PROSITE" id="PS50102">
    <property type="entry name" value="RRM"/>
    <property type="match status" value="1"/>
</dbReference>
<dbReference type="InterPro" id="IPR000504">
    <property type="entry name" value="RRM_dom"/>
</dbReference>
<evidence type="ECO:0000259" key="10">
    <source>
        <dbReference type="PROSITE" id="PS50102"/>
    </source>
</evidence>
<accession>A0AAD5C4T9</accession>
<dbReference type="GO" id="GO:0000381">
    <property type="term" value="P:regulation of alternative mRNA splicing, via spliceosome"/>
    <property type="evidence" value="ECO:0007669"/>
    <property type="project" value="UniProtKB-ARBA"/>
</dbReference>
<dbReference type="GO" id="GO:0003729">
    <property type="term" value="F:mRNA binding"/>
    <property type="evidence" value="ECO:0007669"/>
    <property type="project" value="UniProtKB-ARBA"/>
</dbReference>
<dbReference type="EMBL" id="JAMZMK010009820">
    <property type="protein sequence ID" value="KAI7734134.1"/>
    <property type="molecule type" value="Genomic_DNA"/>
</dbReference>
<dbReference type="AlphaFoldDB" id="A0AAD5C4T9"/>
<name>A0AAD5C4T9_AMBAR</name>
<dbReference type="CDD" id="cd12691">
    <property type="entry name" value="RRM2_PTBPH1_PTBPH2"/>
    <property type="match status" value="1"/>
</dbReference>
<comment type="caution">
    <text evidence="11">The sequence shown here is derived from an EMBL/GenBank/DDBJ whole genome shotgun (WGS) entry which is preliminary data.</text>
</comment>
<gene>
    <name evidence="11" type="ORF">M8C21_012274</name>
</gene>
<dbReference type="GO" id="GO:0005634">
    <property type="term" value="C:nucleus"/>
    <property type="evidence" value="ECO:0007669"/>
    <property type="project" value="UniProtKB-SubCell"/>
</dbReference>
<keyword evidence="3" id="KW-0677">Repeat</keyword>
<feature type="region of interest" description="Disordered" evidence="9">
    <location>
        <begin position="339"/>
        <end position="401"/>
    </location>
</feature>
<dbReference type="InterPro" id="IPR035979">
    <property type="entry name" value="RBD_domain_sf"/>
</dbReference>
<dbReference type="FunFam" id="3.30.70.330:FF:000260">
    <property type="entry name" value="Polypyrimidine tract-binding protein homolog 2"/>
    <property type="match status" value="1"/>
</dbReference>
<dbReference type="CDD" id="cd12686">
    <property type="entry name" value="RRM1_PTBPH1_PTBPH2"/>
    <property type="match status" value="1"/>
</dbReference>
<evidence type="ECO:0000256" key="3">
    <source>
        <dbReference type="ARBA" id="ARBA00022737"/>
    </source>
</evidence>
<dbReference type="Pfam" id="PF13893">
    <property type="entry name" value="RRM_5"/>
    <property type="match status" value="1"/>
</dbReference>
<dbReference type="SMART" id="SM00360">
    <property type="entry name" value="RRM"/>
    <property type="match status" value="1"/>
</dbReference>
<evidence type="ECO:0000256" key="5">
    <source>
        <dbReference type="ARBA" id="ARBA00022990"/>
    </source>
</evidence>
<evidence type="ECO:0000256" key="4">
    <source>
        <dbReference type="ARBA" id="ARBA00022884"/>
    </source>
</evidence>
<protein>
    <recommendedName>
        <fullName evidence="10">RRM domain-containing protein</fullName>
    </recommendedName>
</protein>
<evidence type="ECO:0000256" key="6">
    <source>
        <dbReference type="ARBA" id="ARBA00023242"/>
    </source>
</evidence>
<keyword evidence="4 8" id="KW-0694">RNA-binding</keyword>
<evidence type="ECO:0000256" key="8">
    <source>
        <dbReference type="PROSITE-ProRule" id="PRU00176"/>
    </source>
</evidence>
<keyword evidence="2" id="KW-0507">mRNA processing</keyword>
<comment type="function">
    <text evidence="7">Plays a role in pre-mRNA splicing. Binds to the polypyrimidine tract of introns. May promote the binding of U2 snRNP to pre-mRNA.</text>
</comment>
<reference evidence="11" key="1">
    <citation type="submission" date="2022-06" db="EMBL/GenBank/DDBJ databases">
        <title>Uncovering the hologenomic basis of an extraordinary plant invasion.</title>
        <authorList>
            <person name="Bieker V.C."/>
            <person name="Martin M.D."/>
            <person name="Gilbert T."/>
            <person name="Hodgins K."/>
            <person name="Battlay P."/>
            <person name="Petersen B."/>
            <person name="Wilson J."/>
        </authorList>
    </citation>
    <scope>NUCLEOTIDE SEQUENCE</scope>
    <source>
        <strain evidence="11">AA19_3_7</strain>
        <tissue evidence="11">Leaf</tissue>
    </source>
</reference>
<organism evidence="11 12">
    <name type="scientific">Ambrosia artemisiifolia</name>
    <name type="common">Common ragweed</name>
    <dbReference type="NCBI Taxonomy" id="4212"/>
    <lineage>
        <taxon>Eukaryota</taxon>
        <taxon>Viridiplantae</taxon>
        <taxon>Streptophyta</taxon>
        <taxon>Embryophyta</taxon>
        <taxon>Tracheophyta</taxon>
        <taxon>Spermatophyta</taxon>
        <taxon>Magnoliopsida</taxon>
        <taxon>eudicotyledons</taxon>
        <taxon>Gunneridae</taxon>
        <taxon>Pentapetalae</taxon>
        <taxon>asterids</taxon>
        <taxon>campanulids</taxon>
        <taxon>Asterales</taxon>
        <taxon>Asteraceae</taxon>
        <taxon>Asteroideae</taxon>
        <taxon>Heliantheae alliance</taxon>
        <taxon>Heliantheae</taxon>
        <taxon>Ambrosia</taxon>
    </lineage>
</organism>
<evidence type="ECO:0000313" key="12">
    <source>
        <dbReference type="Proteomes" id="UP001206925"/>
    </source>
</evidence>
<evidence type="ECO:0000313" key="11">
    <source>
        <dbReference type="EMBL" id="KAI7734134.1"/>
    </source>
</evidence>
<dbReference type="SUPFAM" id="SSF54928">
    <property type="entry name" value="RNA-binding domain, RBD"/>
    <property type="match status" value="3"/>
</dbReference>
<dbReference type="GO" id="GO:0006397">
    <property type="term" value="P:mRNA processing"/>
    <property type="evidence" value="ECO:0007669"/>
    <property type="project" value="UniProtKB-KW"/>
</dbReference>
<dbReference type="InterPro" id="IPR034793">
    <property type="entry name" value="PTBPH1/PTBPH2_RRM2"/>
</dbReference>
<dbReference type="Gene3D" id="3.30.70.330">
    <property type="match status" value="3"/>
</dbReference>
<dbReference type="GO" id="GO:0000932">
    <property type="term" value="C:P-body"/>
    <property type="evidence" value="ECO:0007669"/>
    <property type="project" value="UniProtKB-ARBA"/>
</dbReference>
<feature type="domain" description="RRM" evidence="10">
    <location>
        <begin position="18"/>
        <end position="96"/>
    </location>
</feature>
<dbReference type="Proteomes" id="UP001206925">
    <property type="component" value="Unassembled WGS sequence"/>
</dbReference>
<evidence type="ECO:0000256" key="9">
    <source>
        <dbReference type="SAM" id="MobiDB-lite"/>
    </source>
</evidence>
<dbReference type="InterPro" id="IPR034792">
    <property type="entry name" value="PTBPH1/PTBPH2_RRM1"/>
</dbReference>
<dbReference type="GO" id="GO:0006417">
    <property type="term" value="P:regulation of translation"/>
    <property type="evidence" value="ECO:0007669"/>
    <property type="project" value="UniProtKB-ARBA"/>
</dbReference>
<evidence type="ECO:0000256" key="7">
    <source>
        <dbReference type="ARBA" id="ARBA00056336"/>
    </source>
</evidence>
<dbReference type="GO" id="GO:0009845">
    <property type="term" value="P:seed germination"/>
    <property type="evidence" value="ECO:0007669"/>
    <property type="project" value="UniProtKB-ARBA"/>
</dbReference>
<sequence>MASVSSQPQFRYTQTPSKVLHLRNLPWECTEEELIELGKPFGKVVNTKCNVGANRNQAFIEFADQNQAIAMISYYASSSEPAQVRGKTVYLQYSNRHEIVNNKTAADVAGNVLLVTIEGNDARSVSIDVLHLVFSAFGFVHKITTFEKTAGFQALVQFTDTETATSAKEALDGRSIPSYLIPELGPCSLKITYSAHTDLSVKFQSHRSRDYTNPMLPVASSAIDPTGQVFSAFGPVLKIAMFDKNGGVQALIQYPDVQTAIVAKEALEGHCIYDGGFCKLHITYSRHTDLSIKVNNDRSRDYTMPAAPMLNAQPSILGQQPPSAAPQYNAATQYMPGPEGYAAAPQPSAGWVPGPPAGPQSMPMQQQMQSHPYMPPSEMGRGPTHFNGYPPQGGAPPRYHQ</sequence>
<evidence type="ECO:0000256" key="1">
    <source>
        <dbReference type="ARBA" id="ARBA00004123"/>
    </source>
</evidence>
<dbReference type="FunFam" id="3.30.70.330:FF:000324">
    <property type="entry name" value="Polypyrimidine tract-binding protein-like 2"/>
    <property type="match status" value="1"/>
</dbReference>
<proteinExistence type="predicted"/>
<evidence type="ECO:0000256" key="2">
    <source>
        <dbReference type="ARBA" id="ARBA00022664"/>
    </source>
</evidence>